<dbReference type="Gene3D" id="1.10.630.10">
    <property type="entry name" value="Cytochrome P450"/>
    <property type="match status" value="1"/>
</dbReference>
<dbReference type="Pfam" id="PF00067">
    <property type="entry name" value="p450"/>
    <property type="match status" value="1"/>
</dbReference>
<dbReference type="InterPro" id="IPR017972">
    <property type="entry name" value="Cyt_P450_CS"/>
</dbReference>
<keyword evidence="2 7" id="KW-0349">Heme</keyword>
<reference evidence="9 10" key="1">
    <citation type="submission" date="2020-08" db="EMBL/GenBank/DDBJ databases">
        <title>Genomic Encyclopedia of Type Strains, Phase IV (KMG-IV): sequencing the most valuable type-strain genomes for metagenomic binning, comparative biology and taxonomic classification.</title>
        <authorList>
            <person name="Goeker M."/>
        </authorList>
    </citation>
    <scope>NUCLEOTIDE SEQUENCE [LARGE SCALE GENOMIC DNA]</scope>
    <source>
        <strain evidence="9 10">DSM 103570</strain>
    </source>
</reference>
<name>A0A7W6HA90_9HYPH</name>
<comment type="caution">
    <text evidence="9">The sequence shown here is derived from an EMBL/GenBank/DDBJ whole genome shotgun (WGS) entry which is preliminary data.</text>
</comment>
<keyword evidence="5 7" id="KW-0408">Iron</keyword>
<dbReference type="InterPro" id="IPR036396">
    <property type="entry name" value="Cyt_P450_sf"/>
</dbReference>
<organism evidence="9 10">
    <name type="scientific">Aurantimonas endophytica</name>
    <dbReference type="NCBI Taxonomy" id="1522175"/>
    <lineage>
        <taxon>Bacteria</taxon>
        <taxon>Pseudomonadati</taxon>
        <taxon>Pseudomonadota</taxon>
        <taxon>Alphaproteobacteria</taxon>
        <taxon>Hyphomicrobiales</taxon>
        <taxon>Aurantimonadaceae</taxon>
        <taxon>Aurantimonas</taxon>
    </lineage>
</organism>
<evidence type="ECO:0000313" key="9">
    <source>
        <dbReference type="EMBL" id="MBB4001228.1"/>
    </source>
</evidence>
<dbReference type="GO" id="GO:0004497">
    <property type="term" value="F:monooxygenase activity"/>
    <property type="evidence" value="ECO:0007669"/>
    <property type="project" value="UniProtKB-KW"/>
</dbReference>
<evidence type="ECO:0000256" key="5">
    <source>
        <dbReference type="ARBA" id="ARBA00023004"/>
    </source>
</evidence>
<evidence type="ECO:0000256" key="3">
    <source>
        <dbReference type="ARBA" id="ARBA00022723"/>
    </source>
</evidence>
<keyword evidence="10" id="KW-1185">Reference proteome</keyword>
<comment type="cofactor">
    <cofactor evidence="7">
        <name>heme</name>
        <dbReference type="ChEBI" id="CHEBI:30413"/>
    </cofactor>
</comment>
<evidence type="ECO:0000256" key="4">
    <source>
        <dbReference type="ARBA" id="ARBA00023002"/>
    </source>
</evidence>
<dbReference type="InterPro" id="IPR050196">
    <property type="entry name" value="Cytochrome_P450_Monoox"/>
</dbReference>
<protein>
    <submittedName>
        <fullName evidence="9">Cytochrome P450</fullName>
    </submittedName>
</protein>
<dbReference type="GO" id="GO:0005506">
    <property type="term" value="F:iron ion binding"/>
    <property type="evidence" value="ECO:0007669"/>
    <property type="project" value="InterPro"/>
</dbReference>
<dbReference type="RefSeq" id="WP_183205659.1">
    <property type="nucleotide sequence ID" value="NZ_JAAAMM010000001.1"/>
</dbReference>
<dbReference type="PANTHER" id="PTHR24291">
    <property type="entry name" value="CYTOCHROME P450 FAMILY 4"/>
    <property type="match status" value="1"/>
</dbReference>
<dbReference type="PRINTS" id="PR00385">
    <property type="entry name" value="P450"/>
</dbReference>
<dbReference type="GO" id="GO:0016705">
    <property type="term" value="F:oxidoreductase activity, acting on paired donors, with incorporation or reduction of molecular oxygen"/>
    <property type="evidence" value="ECO:0007669"/>
    <property type="project" value="InterPro"/>
</dbReference>
<dbReference type="PROSITE" id="PS00086">
    <property type="entry name" value="CYTOCHROME_P450"/>
    <property type="match status" value="1"/>
</dbReference>
<evidence type="ECO:0000313" key="10">
    <source>
        <dbReference type="Proteomes" id="UP000588647"/>
    </source>
</evidence>
<dbReference type="InterPro" id="IPR002401">
    <property type="entry name" value="Cyt_P450_E_grp-I"/>
</dbReference>
<dbReference type="InterPro" id="IPR001128">
    <property type="entry name" value="Cyt_P450"/>
</dbReference>
<keyword evidence="3 7" id="KW-0479">Metal-binding</keyword>
<comment type="similarity">
    <text evidence="1 8">Belongs to the cytochrome P450 family.</text>
</comment>
<dbReference type="GO" id="GO:0020037">
    <property type="term" value="F:heme binding"/>
    <property type="evidence" value="ECO:0007669"/>
    <property type="project" value="InterPro"/>
</dbReference>
<gene>
    <name evidence="9" type="ORF">GGR03_000275</name>
</gene>
<dbReference type="PANTHER" id="PTHR24291:SF50">
    <property type="entry name" value="BIFUNCTIONAL ALBAFLAVENONE MONOOXYGENASE_TERPENE SYNTHASE"/>
    <property type="match status" value="1"/>
</dbReference>
<evidence type="ECO:0000256" key="7">
    <source>
        <dbReference type="PIRSR" id="PIRSR602401-1"/>
    </source>
</evidence>
<evidence type="ECO:0000256" key="2">
    <source>
        <dbReference type="ARBA" id="ARBA00022617"/>
    </source>
</evidence>
<evidence type="ECO:0000256" key="8">
    <source>
        <dbReference type="RuleBase" id="RU000461"/>
    </source>
</evidence>
<dbReference type="AlphaFoldDB" id="A0A7W6HA90"/>
<sequence>MSSNALPRRRLPSLGALVAAPYTVRALTAIVRNPLEALPPEIYREPMVASRMAGTPRIYLADPVLIHEALVKNADALDKGEEVRRALGPALGKGLLTADGAHWKWQRQSVAHAFRHEKLLALQPAMIAAAKDTGQRWRAQGTTTVDIGHEMMRTTFDIIVETMMTGGAGIDVGRVEQGITDYLKPSGWTFALSILGAPDWIPYPGRRKASAAVAFLRSSLHAIIADRRQGADQRQDLVAMLLAAADPETGRTMTDEEIVDNLMTFITAGHETTALGLAWTFHLLALHPAIETRVLKEIATVTGGQAVAAEHVAKLAFTRQVFSEAMRLYPPAPIITRTAIRDFVLREHSIAAGTIIYVPIHAVHHHTALWDNPEAFDPDRFAPEASTARHRYAYMPFGAGPRVCIGNAFAVMEAVAMLAVLLSAFKVSAASASPPQPIMKVTLRPKQSLVMRVEDRHGSSSCIPRARRLVREE</sequence>
<keyword evidence="4 8" id="KW-0560">Oxidoreductase</keyword>
<dbReference type="SUPFAM" id="SSF48264">
    <property type="entry name" value="Cytochrome P450"/>
    <property type="match status" value="1"/>
</dbReference>
<dbReference type="PRINTS" id="PR00463">
    <property type="entry name" value="EP450I"/>
</dbReference>
<feature type="binding site" description="axial binding residue" evidence="7">
    <location>
        <position position="404"/>
    </location>
    <ligand>
        <name>heme</name>
        <dbReference type="ChEBI" id="CHEBI:30413"/>
    </ligand>
    <ligandPart>
        <name>Fe</name>
        <dbReference type="ChEBI" id="CHEBI:18248"/>
    </ligandPart>
</feature>
<proteinExistence type="inferred from homology"/>
<evidence type="ECO:0000256" key="1">
    <source>
        <dbReference type="ARBA" id="ARBA00010617"/>
    </source>
</evidence>
<evidence type="ECO:0000256" key="6">
    <source>
        <dbReference type="ARBA" id="ARBA00023033"/>
    </source>
</evidence>
<accession>A0A7W6HA90</accession>
<dbReference type="Proteomes" id="UP000588647">
    <property type="component" value="Unassembled WGS sequence"/>
</dbReference>
<dbReference type="EMBL" id="JACIEM010000001">
    <property type="protein sequence ID" value="MBB4001228.1"/>
    <property type="molecule type" value="Genomic_DNA"/>
</dbReference>
<keyword evidence="6 8" id="KW-0503">Monooxygenase</keyword>